<gene>
    <name evidence="1" type="ORF">AVEN_61416_1</name>
    <name evidence="2" type="ORF">AVEN_68218_1</name>
</gene>
<dbReference type="AlphaFoldDB" id="A0A4Y2MJX8"/>
<dbReference type="Proteomes" id="UP000499080">
    <property type="component" value="Unassembled WGS sequence"/>
</dbReference>
<reference evidence="2 3" key="1">
    <citation type="journal article" date="2019" name="Sci. Rep.">
        <title>Orb-weaving spider Araneus ventricosus genome elucidates the spidroin gene catalogue.</title>
        <authorList>
            <person name="Kono N."/>
            <person name="Nakamura H."/>
            <person name="Ohtoshi R."/>
            <person name="Moran D.A.P."/>
            <person name="Shinohara A."/>
            <person name="Yoshida Y."/>
            <person name="Fujiwara M."/>
            <person name="Mori M."/>
            <person name="Tomita M."/>
            <person name="Arakawa K."/>
        </authorList>
    </citation>
    <scope>NUCLEOTIDE SEQUENCE [LARGE SCALE GENOMIC DNA]</scope>
</reference>
<accession>A0A4Y2MJX8</accession>
<keyword evidence="3" id="KW-1185">Reference proteome</keyword>
<protein>
    <submittedName>
        <fullName evidence="2">Uncharacterized protein</fullName>
    </submittedName>
</protein>
<comment type="caution">
    <text evidence="2">The sequence shown here is derived from an EMBL/GenBank/DDBJ whole genome shotgun (WGS) entry which is preliminary data.</text>
</comment>
<sequence length="58" mass="6640">MNVVSLRVVAEWLRRWTRNPSRIVPGYHSPSLGSSRLRCERVQGFKPGLWTIRSVCGS</sequence>
<evidence type="ECO:0000313" key="1">
    <source>
        <dbReference type="EMBL" id="GBN26067.1"/>
    </source>
</evidence>
<proteinExistence type="predicted"/>
<organism evidence="2 3">
    <name type="scientific">Araneus ventricosus</name>
    <name type="common">Orbweaver spider</name>
    <name type="synonym">Epeira ventricosa</name>
    <dbReference type="NCBI Taxonomy" id="182803"/>
    <lineage>
        <taxon>Eukaryota</taxon>
        <taxon>Metazoa</taxon>
        <taxon>Ecdysozoa</taxon>
        <taxon>Arthropoda</taxon>
        <taxon>Chelicerata</taxon>
        <taxon>Arachnida</taxon>
        <taxon>Araneae</taxon>
        <taxon>Araneomorphae</taxon>
        <taxon>Entelegynae</taxon>
        <taxon>Araneoidea</taxon>
        <taxon>Araneidae</taxon>
        <taxon>Araneus</taxon>
    </lineage>
</organism>
<feature type="non-terminal residue" evidence="2">
    <location>
        <position position="58"/>
    </location>
</feature>
<evidence type="ECO:0000313" key="2">
    <source>
        <dbReference type="EMBL" id="GBN26077.1"/>
    </source>
</evidence>
<evidence type="ECO:0000313" key="3">
    <source>
        <dbReference type="Proteomes" id="UP000499080"/>
    </source>
</evidence>
<dbReference type="EMBL" id="BGPR01282022">
    <property type="protein sequence ID" value="GBN26067.1"/>
    <property type="molecule type" value="Genomic_DNA"/>
</dbReference>
<dbReference type="EMBL" id="BGPR01282025">
    <property type="protein sequence ID" value="GBN26077.1"/>
    <property type="molecule type" value="Genomic_DNA"/>
</dbReference>
<name>A0A4Y2MJX8_ARAVE</name>